<dbReference type="AlphaFoldDB" id="A0A7W3LM09"/>
<reference evidence="2 3" key="1">
    <citation type="submission" date="2020-08" db="EMBL/GenBank/DDBJ databases">
        <title>Genomic Encyclopedia of Type Strains, Phase IV (KMG-IV): sequencing the most valuable type-strain genomes for metagenomic binning, comparative biology and taxonomic classification.</title>
        <authorList>
            <person name="Goeker M."/>
        </authorList>
    </citation>
    <scope>NUCLEOTIDE SEQUENCE [LARGE SCALE GENOMIC DNA]</scope>
    <source>
        <strain evidence="2 3">DSM 44197</strain>
    </source>
</reference>
<organism evidence="2 3">
    <name type="scientific">Actinomadura namibiensis</name>
    <dbReference type="NCBI Taxonomy" id="182080"/>
    <lineage>
        <taxon>Bacteria</taxon>
        <taxon>Bacillati</taxon>
        <taxon>Actinomycetota</taxon>
        <taxon>Actinomycetes</taxon>
        <taxon>Streptosporangiales</taxon>
        <taxon>Thermomonosporaceae</taxon>
        <taxon>Actinomadura</taxon>
    </lineage>
</organism>
<dbReference type="EMBL" id="JACJIA010000002">
    <property type="protein sequence ID" value="MBA8950505.1"/>
    <property type="molecule type" value="Genomic_DNA"/>
</dbReference>
<proteinExistence type="predicted"/>
<feature type="domain" description="YbaK/aminoacyl-tRNA synthetase-associated" evidence="1">
    <location>
        <begin position="28"/>
        <end position="151"/>
    </location>
</feature>
<dbReference type="InterPro" id="IPR036754">
    <property type="entry name" value="YbaK/aa-tRNA-synt-asso_dom_sf"/>
</dbReference>
<evidence type="ECO:0000259" key="1">
    <source>
        <dbReference type="Pfam" id="PF04073"/>
    </source>
</evidence>
<evidence type="ECO:0000313" key="2">
    <source>
        <dbReference type="EMBL" id="MBA8950505.1"/>
    </source>
</evidence>
<accession>A0A7W3LM09</accession>
<sequence length="175" mass="18488">MKNALTVHRALLERETLHEIVRLPISIAHADELPRALGLPAERCLVTSVFSGDDPHLGRRFLAGAVVTAGARPLPEAVRQAVGARQIRPARAAEVNRVTEYAAGLVCPLLLPHSMPLLVDRRLLDGLSPDEVVYTATGEASTALGIRASDLFALCGAKPVPLLGGGVVRLDAATT</sequence>
<comment type="caution">
    <text evidence="2">The sequence shown here is derived from an EMBL/GenBank/DDBJ whole genome shotgun (WGS) entry which is preliminary data.</text>
</comment>
<dbReference type="Proteomes" id="UP000572680">
    <property type="component" value="Unassembled WGS sequence"/>
</dbReference>
<dbReference type="Gene3D" id="3.90.960.10">
    <property type="entry name" value="YbaK/aminoacyl-tRNA synthetase-associated domain"/>
    <property type="match status" value="1"/>
</dbReference>
<name>A0A7W3LM09_ACTNM</name>
<dbReference type="GO" id="GO:0002161">
    <property type="term" value="F:aminoacyl-tRNA deacylase activity"/>
    <property type="evidence" value="ECO:0007669"/>
    <property type="project" value="InterPro"/>
</dbReference>
<evidence type="ECO:0000313" key="3">
    <source>
        <dbReference type="Proteomes" id="UP000572680"/>
    </source>
</evidence>
<keyword evidence="3" id="KW-1185">Reference proteome</keyword>
<dbReference type="CDD" id="cd04332">
    <property type="entry name" value="YbaK_like"/>
    <property type="match status" value="1"/>
</dbReference>
<gene>
    <name evidence="2" type="ORF">HNR61_002118</name>
</gene>
<dbReference type="RefSeq" id="WP_182842910.1">
    <property type="nucleotide sequence ID" value="NZ_BAAALP010000002.1"/>
</dbReference>
<dbReference type="Pfam" id="PF04073">
    <property type="entry name" value="tRNA_edit"/>
    <property type="match status" value="1"/>
</dbReference>
<dbReference type="SUPFAM" id="SSF55826">
    <property type="entry name" value="YbaK/ProRS associated domain"/>
    <property type="match status" value="1"/>
</dbReference>
<protein>
    <submittedName>
        <fullName evidence="2">Prolyl-tRNA editing enzyme YbaK/EbsC (Cys-tRNA(Pro) deacylase)</fullName>
    </submittedName>
</protein>
<dbReference type="InterPro" id="IPR007214">
    <property type="entry name" value="YbaK/aa-tRNA-synth-assoc-dom"/>
</dbReference>